<keyword evidence="7" id="KW-1185">Reference proteome</keyword>
<evidence type="ECO:0000256" key="2">
    <source>
        <dbReference type="ARBA" id="ARBA00022963"/>
    </source>
</evidence>
<evidence type="ECO:0000256" key="3">
    <source>
        <dbReference type="ARBA" id="ARBA00023098"/>
    </source>
</evidence>
<dbReference type="Proteomes" id="UP001600165">
    <property type="component" value="Unassembled WGS sequence"/>
</dbReference>
<keyword evidence="3" id="KW-0443">Lipid metabolism</keyword>
<keyword evidence="1 6" id="KW-0378">Hydrolase</keyword>
<organism evidence="6 7">
    <name type="scientific">Almyronema epifaneia S1</name>
    <dbReference type="NCBI Taxonomy" id="2991925"/>
    <lineage>
        <taxon>Bacteria</taxon>
        <taxon>Bacillati</taxon>
        <taxon>Cyanobacteriota</taxon>
        <taxon>Cyanophyceae</taxon>
        <taxon>Nodosilineales</taxon>
        <taxon>Nodosilineaceae</taxon>
        <taxon>Almyronema</taxon>
        <taxon>Almyronema epifaneia</taxon>
    </lineage>
</organism>
<dbReference type="SUPFAM" id="SSF53474">
    <property type="entry name" value="alpha/beta-Hydrolases"/>
    <property type="match status" value="1"/>
</dbReference>
<evidence type="ECO:0000313" key="7">
    <source>
        <dbReference type="Proteomes" id="UP001600165"/>
    </source>
</evidence>
<reference evidence="6 7" key="1">
    <citation type="submission" date="2024-10" db="EMBL/GenBank/DDBJ databases">
        <authorList>
            <person name="Ratan Roy A."/>
            <person name="Morales Sandoval P.H."/>
            <person name="De Los Santos Villalobos S."/>
            <person name="Chakraborty S."/>
            <person name="Mukherjee J."/>
        </authorList>
    </citation>
    <scope>NUCLEOTIDE SEQUENCE [LARGE SCALE GENOMIC DNA]</scope>
    <source>
        <strain evidence="6 7">S1</strain>
    </source>
</reference>
<evidence type="ECO:0000313" key="6">
    <source>
        <dbReference type="EMBL" id="MFE4106934.1"/>
    </source>
</evidence>
<dbReference type="EMBL" id="JBHZOL010000075">
    <property type="protein sequence ID" value="MFE4106934.1"/>
    <property type="molecule type" value="Genomic_DNA"/>
</dbReference>
<gene>
    <name evidence="6" type="ORF">ACFVKH_11635</name>
</gene>
<dbReference type="InterPro" id="IPR029058">
    <property type="entry name" value="AB_hydrolase_fold"/>
</dbReference>
<accession>A0ABW6IFY8</accession>
<feature type="chain" id="PRO_5046716200" evidence="4">
    <location>
        <begin position="32"/>
        <end position="573"/>
    </location>
</feature>
<dbReference type="GO" id="GO:0016787">
    <property type="term" value="F:hydrolase activity"/>
    <property type="evidence" value="ECO:0007669"/>
    <property type="project" value="UniProtKB-KW"/>
</dbReference>
<feature type="domain" description="DUF1400" evidence="5">
    <location>
        <begin position="37"/>
        <end position="164"/>
    </location>
</feature>
<comment type="caution">
    <text evidence="6">The sequence shown here is derived from an EMBL/GenBank/DDBJ whole genome shotgun (WGS) entry which is preliminary data.</text>
</comment>
<keyword evidence="4" id="KW-0732">Signal</keyword>
<dbReference type="Pfam" id="PF03403">
    <property type="entry name" value="PAF-AH_p_II"/>
    <property type="match status" value="1"/>
</dbReference>
<dbReference type="PANTHER" id="PTHR10272:SF13">
    <property type="entry name" value="POLY(ETHYLENE TEREPHTHALATE) HYDROLASE"/>
    <property type="match status" value="1"/>
</dbReference>
<dbReference type="Gene3D" id="3.40.50.1820">
    <property type="entry name" value="alpha/beta hydrolase"/>
    <property type="match status" value="1"/>
</dbReference>
<dbReference type="Pfam" id="PF07176">
    <property type="entry name" value="DUF1400"/>
    <property type="match status" value="1"/>
</dbReference>
<name>A0ABW6IFY8_9CYAN</name>
<proteinExistence type="predicted"/>
<dbReference type="InterPro" id="IPR010802">
    <property type="entry name" value="DUF1400"/>
</dbReference>
<sequence>MQFNWLVSKARYWLSCSFLGLGFSLSQSLAAAPPAIAAERIYLTFGLFERVIEIEDLETLARDGELPKSLEYYARFLTPEQLEEFSTVLTEPVDINTVTVSQFLHTPQGAFLLQQLGEVINTPARLSGFLPLRAALVLAAADPQEGLTLLNVLRYFPTQGVRIDLLRGLAVAQGIDRAVNEANTAIATVQNLALQAAQQQTLPDEATLPRETWRRGPFSLRQVSLTVRRFHPPTDLYIPQVNPIASREFPGRFPVVVISHGLGSDRTTYAYLARYLTSYGFVVLAVEHGGSSAEQLLALAEGRTTQVVPDVEFIDRPQEVSLALDALTNFARSDAYLQRRINLDQVGVIGQSFGGFTALALAGATFNQASLAANCPPELSSFNVSLLLQCQALALFQPSSNGEITIAPRLTEETAAFADPRIKAAIAVNPMGSIIFGPEGLSQIETPVLLVAATSDTVAPALSEQIIPFTWLKTPDRYLLLMQNGTHFSTIARSENGSEVLPLPGDILGVRPDIAQAYLEVISTVFFQTYLRQDPRYRPFLSSAFAAQLSQPPMPLSLAQSFSAQQLSRTEAP</sequence>
<evidence type="ECO:0000256" key="4">
    <source>
        <dbReference type="SAM" id="SignalP"/>
    </source>
</evidence>
<dbReference type="RefSeq" id="WP_377965166.1">
    <property type="nucleotide sequence ID" value="NZ_JBHZOL010000075.1"/>
</dbReference>
<protein>
    <submittedName>
        <fullName evidence="6">Alpha/beta hydrolase</fullName>
    </submittedName>
</protein>
<evidence type="ECO:0000259" key="5">
    <source>
        <dbReference type="Pfam" id="PF07176"/>
    </source>
</evidence>
<evidence type="ECO:0000256" key="1">
    <source>
        <dbReference type="ARBA" id="ARBA00022801"/>
    </source>
</evidence>
<feature type="signal peptide" evidence="4">
    <location>
        <begin position="1"/>
        <end position="31"/>
    </location>
</feature>
<dbReference type="PANTHER" id="PTHR10272">
    <property type="entry name" value="PLATELET-ACTIVATING FACTOR ACETYLHYDROLASE"/>
    <property type="match status" value="1"/>
</dbReference>
<keyword evidence="2" id="KW-0442">Lipid degradation</keyword>